<sequence>MWKIILNGTKFLHQIVRWKVSNGCSINTIEDVWIFDKSIDRWTMFVIEFNQDTEILKGFIREGKWDVSKLKQFFWQQLIEVILSVPIHSELQNDQLELQSKRSGKSISVLILEKHCGIIDEDRNWRLLKKLKLCPRVELFWWRLDNNAIPSNEFVEYRRLLDFNGFMRGCNSIENLKHIAVNYVFLSKELYLLNRWEFKIPIFINTEECYLESDTLSKSIPF</sequence>
<evidence type="ECO:0000313" key="1">
    <source>
        <dbReference type="EMBL" id="KAI0496077.1"/>
    </source>
</evidence>
<reference evidence="1" key="1">
    <citation type="journal article" date="2022" name="Front. Genet.">
        <title>Chromosome-Scale Assembly of the Dendrobium nobile Genome Provides Insights Into the Molecular Mechanism of the Biosynthesis of the Medicinal Active Ingredient of Dendrobium.</title>
        <authorList>
            <person name="Xu Q."/>
            <person name="Niu S.-C."/>
            <person name="Li K.-L."/>
            <person name="Zheng P.-J."/>
            <person name="Zhang X.-J."/>
            <person name="Jia Y."/>
            <person name="Liu Y."/>
            <person name="Niu Y.-X."/>
            <person name="Yu L.-H."/>
            <person name="Chen D.-F."/>
            <person name="Zhang G.-Q."/>
        </authorList>
    </citation>
    <scope>NUCLEOTIDE SEQUENCE</scope>
    <source>
        <tissue evidence="1">Leaf</tissue>
    </source>
</reference>
<accession>A0A8T3AIE8</accession>
<comment type="caution">
    <text evidence="1">The sequence shown here is derived from an EMBL/GenBank/DDBJ whole genome shotgun (WGS) entry which is preliminary data.</text>
</comment>
<dbReference type="AlphaFoldDB" id="A0A8T3AIE8"/>
<dbReference type="OrthoDB" id="686325at2759"/>
<keyword evidence="2" id="KW-1185">Reference proteome</keyword>
<protein>
    <submittedName>
        <fullName evidence="1">Uncharacterized protein</fullName>
    </submittedName>
</protein>
<evidence type="ECO:0000313" key="2">
    <source>
        <dbReference type="Proteomes" id="UP000829196"/>
    </source>
</evidence>
<dbReference type="EMBL" id="JAGYWB010000016">
    <property type="protein sequence ID" value="KAI0496077.1"/>
    <property type="molecule type" value="Genomic_DNA"/>
</dbReference>
<proteinExistence type="predicted"/>
<organism evidence="1 2">
    <name type="scientific">Dendrobium nobile</name>
    <name type="common">Orchid</name>
    <dbReference type="NCBI Taxonomy" id="94219"/>
    <lineage>
        <taxon>Eukaryota</taxon>
        <taxon>Viridiplantae</taxon>
        <taxon>Streptophyta</taxon>
        <taxon>Embryophyta</taxon>
        <taxon>Tracheophyta</taxon>
        <taxon>Spermatophyta</taxon>
        <taxon>Magnoliopsida</taxon>
        <taxon>Liliopsida</taxon>
        <taxon>Asparagales</taxon>
        <taxon>Orchidaceae</taxon>
        <taxon>Epidendroideae</taxon>
        <taxon>Malaxideae</taxon>
        <taxon>Dendrobiinae</taxon>
        <taxon>Dendrobium</taxon>
    </lineage>
</organism>
<name>A0A8T3AIE8_DENNO</name>
<gene>
    <name evidence="1" type="ORF">KFK09_022384</name>
</gene>
<dbReference type="Proteomes" id="UP000829196">
    <property type="component" value="Unassembled WGS sequence"/>
</dbReference>